<evidence type="ECO:0000259" key="2">
    <source>
        <dbReference type="Pfam" id="PF08327"/>
    </source>
</evidence>
<accession>A0A6J7I2V5</accession>
<dbReference type="SUPFAM" id="SSF55961">
    <property type="entry name" value="Bet v1-like"/>
    <property type="match status" value="1"/>
</dbReference>
<organism evidence="3">
    <name type="scientific">freshwater metagenome</name>
    <dbReference type="NCBI Taxonomy" id="449393"/>
    <lineage>
        <taxon>unclassified sequences</taxon>
        <taxon>metagenomes</taxon>
        <taxon>ecological metagenomes</taxon>
    </lineage>
</organism>
<dbReference type="Gene3D" id="3.30.530.20">
    <property type="match status" value="1"/>
</dbReference>
<evidence type="ECO:0000313" key="3">
    <source>
        <dbReference type="EMBL" id="CAB4925016.1"/>
    </source>
</evidence>
<dbReference type="AlphaFoldDB" id="A0A6J7I2V5"/>
<dbReference type="Pfam" id="PF08327">
    <property type="entry name" value="AHSA1"/>
    <property type="match status" value="1"/>
</dbReference>
<reference evidence="3" key="1">
    <citation type="submission" date="2020-05" db="EMBL/GenBank/DDBJ databases">
        <authorList>
            <person name="Chiriac C."/>
            <person name="Salcher M."/>
            <person name="Ghai R."/>
            <person name="Kavagutti S V."/>
        </authorList>
    </citation>
    <scope>NUCLEOTIDE SEQUENCE</scope>
</reference>
<dbReference type="CDD" id="cd08899">
    <property type="entry name" value="SRPBCC_CalC_Aha1-like_6"/>
    <property type="match status" value="1"/>
</dbReference>
<dbReference type="InterPro" id="IPR013538">
    <property type="entry name" value="ASHA1/2-like_C"/>
</dbReference>
<comment type="similarity">
    <text evidence="1">Belongs to the AHA1 family.</text>
</comment>
<evidence type="ECO:0000256" key="1">
    <source>
        <dbReference type="ARBA" id="ARBA00006817"/>
    </source>
</evidence>
<protein>
    <submittedName>
        <fullName evidence="3">Unannotated protein</fullName>
    </submittedName>
</protein>
<gene>
    <name evidence="3" type="ORF">UFOPK3609_01612</name>
</gene>
<proteinExistence type="inferred from homology"/>
<dbReference type="InterPro" id="IPR023393">
    <property type="entry name" value="START-like_dom_sf"/>
</dbReference>
<name>A0A6J7I2V5_9ZZZZ</name>
<dbReference type="EMBL" id="CAFBMQ010000282">
    <property type="protein sequence ID" value="CAB4925016.1"/>
    <property type="molecule type" value="Genomic_DNA"/>
</dbReference>
<feature type="domain" description="Activator of Hsp90 ATPase homologue 1/2-like C-terminal" evidence="2">
    <location>
        <begin position="23"/>
        <end position="136"/>
    </location>
</feature>
<sequence length="159" mass="17255">MTGTFSAIADGRRTVTFVRVLPASPERVWAALTESADLAVWLAPTTIEPRVGGAVRIEFDGEDSLTTGTVLTWDPPRTLEHGWHYPGEDRSVVRYDLVAVEGGTELTLVHRLLRTDQAPGYGAGWHAHLDALAARLAGVGHDWDAAFGELLPRYRALAG</sequence>